<dbReference type="AlphaFoldDB" id="A0A158EJ96"/>
<protein>
    <recommendedName>
        <fullName evidence="3">DUF4365 domain-containing protein</fullName>
    </recommendedName>
</protein>
<dbReference type="Proteomes" id="UP000071859">
    <property type="component" value="Unassembled WGS sequence"/>
</dbReference>
<evidence type="ECO:0000313" key="2">
    <source>
        <dbReference type="Proteomes" id="UP000071859"/>
    </source>
</evidence>
<dbReference type="RefSeq" id="WP_157697821.1">
    <property type="nucleotide sequence ID" value="NZ_FCOX02000136.1"/>
</dbReference>
<organism evidence="1 2">
    <name type="scientific">Caballeronia calidae</name>
    <dbReference type="NCBI Taxonomy" id="1777139"/>
    <lineage>
        <taxon>Bacteria</taxon>
        <taxon>Pseudomonadati</taxon>
        <taxon>Pseudomonadota</taxon>
        <taxon>Betaproteobacteria</taxon>
        <taxon>Burkholderiales</taxon>
        <taxon>Burkholderiaceae</taxon>
        <taxon>Caballeronia</taxon>
    </lineage>
</organism>
<gene>
    <name evidence="1" type="ORF">AWB78_08254</name>
</gene>
<comment type="caution">
    <text evidence="1">The sequence shown here is derived from an EMBL/GenBank/DDBJ whole genome shotgun (WGS) entry which is preliminary data.</text>
</comment>
<proteinExistence type="predicted"/>
<dbReference type="EMBL" id="FCOX02000136">
    <property type="protein sequence ID" value="SAL06800.1"/>
    <property type="molecule type" value="Genomic_DNA"/>
</dbReference>
<reference evidence="1" key="1">
    <citation type="submission" date="2016-01" db="EMBL/GenBank/DDBJ databases">
        <authorList>
            <person name="Peeters C."/>
        </authorList>
    </citation>
    <scope>NUCLEOTIDE SEQUENCE</scope>
    <source>
        <strain evidence="1">LMG 29321</strain>
    </source>
</reference>
<accession>A0A158EJ96</accession>
<evidence type="ECO:0000313" key="1">
    <source>
        <dbReference type="EMBL" id="SAL06800.1"/>
    </source>
</evidence>
<name>A0A158EJ96_9BURK</name>
<sequence length="272" mass="31169">MPTFRGTNLRSGDLAEATALLLLQQVALVAPVPRTEDVGIDAIVTLHREFDQRRLIAEDSLFVQIKSASVDCVEYSADEVKWLYELDLPLFYASFDMASCQISLFCAQQIAEAFITNHDRKKLHIRFDGEPDMADIVGATDDIVRLGPPVMAWNISDCSTDRKVLREKFYAVVKAHVRIQKKNLEFRSVGRVENYSWRPNEVPRDGTWKTTSTKPKGEILAEAYERMMPYFLIWVLELPFAGNWKHARDVVSLMEKARILCERRNADEISQK</sequence>
<dbReference type="OrthoDB" id="1492500at2"/>
<evidence type="ECO:0008006" key="3">
    <source>
        <dbReference type="Google" id="ProtNLM"/>
    </source>
</evidence>
<keyword evidence="2" id="KW-1185">Reference proteome</keyword>